<dbReference type="PANTHER" id="PTHR46366">
    <property type="entry name" value="PRO-APOPTOTIC SERINE PROTEASE NMA111"/>
    <property type="match status" value="1"/>
</dbReference>
<name>A0ABD3G3E9_9STRA</name>
<keyword evidence="2" id="KW-1185">Reference proteome</keyword>
<reference evidence="1 2" key="1">
    <citation type="submission" date="2024-09" db="EMBL/GenBank/DDBJ databases">
        <title>Genome sequencing and assembly of Phytophthora oleae, isolate VK10A, causative agent of rot of olive drupes.</title>
        <authorList>
            <person name="Conti Taguali S."/>
            <person name="Riolo M."/>
            <person name="La Spada F."/>
            <person name="Cacciola S.O."/>
            <person name="Dionisio G."/>
        </authorList>
    </citation>
    <scope>NUCLEOTIDE SEQUENCE [LARGE SCALE GENOMIC DNA]</scope>
    <source>
        <strain evidence="1 2">VK10A</strain>
    </source>
</reference>
<dbReference type="PANTHER" id="PTHR46366:SF1">
    <property type="entry name" value="PDZ DOMAIN-CONTAINING PROTEIN C1685.05"/>
    <property type="match status" value="1"/>
</dbReference>
<proteinExistence type="predicted"/>
<dbReference type="Proteomes" id="UP001632037">
    <property type="component" value="Unassembled WGS sequence"/>
</dbReference>
<sequence length="85" mass="9008">MSFDIPYMIDGVLSSSYHGMGVVVDAGHGFVLVDRNTVPIALGDVLITIAATVEVPAKVVLIHPVHNFSIVQYDPKALGAVSQPH</sequence>
<evidence type="ECO:0000313" key="1">
    <source>
        <dbReference type="EMBL" id="KAL3672446.1"/>
    </source>
</evidence>
<evidence type="ECO:0000313" key="2">
    <source>
        <dbReference type="Proteomes" id="UP001632037"/>
    </source>
</evidence>
<dbReference type="SUPFAM" id="SSF50494">
    <property type="entry name" value="Trypsin-like serine proteases"/>
    <property type="match status" value="1"/>
</dbReference>
<evidence type="ECO:0008006" key="3">
    <source>
        <dbReference type="Google" id="ProtNLM"/>
    </source>
</evidence>
<accession>A0ABD3G3E9</accession>
<organism evidence="1 2">
    <name type="scientific">Phytophthora oleae</name>
    <dbReference type="NCBI Taxonomy" id="2107226"/>
    <lineage>
        <taxon>Eukaryota</taxon>
        <taxon>Sar</taxon>
        <taxon>Stramenopiles</taxon>
        <taxon>Oomycota</taxon>
        <taxon>Peronosporomycetes</taxon>
        <taxon>Peronosporales</taxon>
        <taxon>Peronosporaceae</taxon>
        <taxon>Phytophthora</taxon>
    </lineage>
</organism>
<protein>
    <recommendedName>
        <fullName evidence="3">dUTPase-like domain-containing protein</fullName>
    </recommendedName>
</protein>
<comment type="caution">
    <text evidence="1">The sequence shown here is derived from an EMBL/GenBank/DDBJ whole genome shotgun (WGS) entry which is preliminary data.</text>
</comment>
<dbReference type="AlphaFoldDB" id="A0ABD3G3E9"/>
<dbReference type="EMBL" id="JBIMZQ010000003">
    <property type="protein sequence ID" value="KAL3672446.1"/>
    <property type="molecule type" value="Genomic_DNA"/>
</dbReference>
<gene>
    <name evidence="1" type="ORF">V7S43_001745</name>
</gene>
<dbReference type="InterPro" id="IPR009003">
    <property type="entry name" value="Peptidase_S1_PA"/>
</dbReference>